<keyword evidence="8 20" id="KW-0547">Nucleotide-binding</keyword>
<evidence type="ECO:0000256" key="16">
    <source>
        <dbReference type="ARBA" id="ARBA00023175"/>
    </source>
</evidence>
<keyword evidence="11" id="KW-1133">Transmembrane helix</keyword>
<keyword evidence="13" id="KW-0175">Coiled coil</keyword>
<feature type="region of interest" description="Disordered" evidence="21">
    <location>
        <begin position="1123"/>
        <end position="1163"/>
    </location>
</feature>
<dbReference type="InterPro" id="IPR036023">
    <property type="entry name" value="MYSc_Myo9"/>
</dbReference>
<dbReference type="CDD" id="cd01385">
    <property type="entry name" value="MYSc_Myo9"/>
    <property type="match status" value="1"/>
</dbReference>
<dbReference type="Gene3D" id="3.30.60.20">
    <property type="match status" value="1"/>
</dbReference>
<dbReference type="InterPro" id="IPR029071">
    <property type="entry name" value="Ubiquitin-like_domsf"/>
</dbReference>
<accession>A0A8D3C7F4</accession>
<dbReference type="GO" id="GO:0005524">
    <property type="term" value="F:ATP binding"/>
    <property type="evidence" value="ECO:0007669"/>
    <property type="project" value="UniProtKB-UniRule"/>
</dbReference>
<evidence type="ECO:0000256" key="2">
    <source>
        <dbReference type="ARBA" id="ARBA00004496"/>
    </source>
</evidence>
<feature type="compositionally biased region" description="Low complexity" evidence="21">
    <location>
        <begin position="1019"/>
        <end position="1028"/>
    </location>
</feature>
<dbReference type="FunFam" id="1.10.555.10:FF:000009">
    <property type="entry name" value="unconventional myosin-IXa isoform X1"/>
    <property type="match status" value="1"/>
</dbReference>
<dbReference type="Gene3D" id="3.10.20.90">
    <property type="entry name" value="Phosphatidylinositol 3-kinase Catalytic Subunit, Chain A, domain 1"/>
    <property type="match status" value="1"/>
</dbReference>
<dbReference type="Gene3D" id="6.20.240.20">
    <property type="match status" value="1"/>
</dbReference>
<dbReference type="GO" id="GO:0005737">
    <property type="term" value="C:cytoplasm"/>
    <property type="evidence" value="ECO:0007669"/>
    <property type="project" value="UniProtKB-SubCell"/>
</dbReference>
<dbReference type="GO" id="GO:0000146">
    <property type="term" value="F:microfilament motor activity"/>
    <property type="evidence" value="ECO:0007669"/>
    <property type="project" value="InterPro"/>
</dbReference>
<dbReference type="Pfam" id="PF00063">
    <property type="entry name" value="Myosin_head"/>
    <property type="match status" value="2"/>
</dbReference>
<dbReference type="GO" id="GO:0016459">
    <property type="term" value="C:myosin complex"/>
    <property type="evidence" value="ECO:0007669"/>
    <property type="project" value="UniProtKB-KW"/>
</dbReference>
<dbReference type="Gene3D" id="1.20.120.720">
    <property type="entry name" value="Myosin VI head, motor domain, U50 subdomain"/>
    <property type="match status" value="2"/>
</dbReference>
<keyword evidence="9" id="KW-0863">Zinc-finger</keyword>
<feature type="domain" description="Rho-GAP" evidence="23">
    <location>
        <begin position="1324"/>
        <end position="1512"/>
    </location>
</feature>
<keyword evidence="15" id="KW-0472">Membrane</keyword>
<keyword evidence="14 20" id="KW-0518">Myosin</keyword>
<keyword evidence="12" id="KW-0770">Synapse</keyword>
<dbReference type="InterPro" id="IPR036961">
    <property type="entry name" value="Kinesin_motor_dom_sf"/>
</dbReference>
<evidence type="ECO:0000313" key="26">
    <source>
        <dbReference type="Proteomes" id="UP000694558"/>
    </source>
</evidence>
<evidence type="ECO:0000256" key="14">
    <source>
        <dbReference type="ARBA" id="ARBA00023123"/>
    </source>
</evidence>
<dbReference type="PANTHER" id="PTHR46184">
    <property type="entry name" value="UNCONVENTIONAL MYOSIN-IXB-LIKE PROTEIN"/>
    <property type="match status" value="1"/>
</dbReference>
<keyword evidence="7" id="KW-0677">Repeat</keyword>
<evidence type="ECO:0000256" key="19">
    <source>
        <dbReference type="ARBA" id="ARBA00045589"/>
    </source>
</evidence>
<dbReference type="PRINTS" id="PR00193">
    <property type="entry name" value="MYOSINHEAVY"/>
</dbReference>
<dbReference type="PROSITE" id="PS51456">
    <property type="entry name" value="MYOSIN_MOTOR"/>
    <property type="match status" value="1"/>
</dbReference>
<dbReference type="SUPFAM" id="SSF54236">
    <property type="entry name" value="Ubiquitin-like"/>
    <property type="match status" value="1"/>
</dbReference>
<sequence>MSARDGVGGVGTLGRRQRFENSDFTVRIYPGPLAEGTIYCPISARKTTTAAEAIEHVIGRLHLDRTKCYVLAEVKEFGGEEWILNPSDCPVQRMMLWPRVALEHRSLSGGDDYRFLLRQKNLDGSIHYGGSLQMWLQITEERRRMVERGLLPQPESQGDHADLCRLPELNERSLLDNLRSRFQQEKIYTYVGSILIVINPFKFLPIYNPKYVKMYDNHTLGDLEPHIYAVADVAYHTMLQRRRNQCIVISGESGSGKTQSTNFLIHHLTALSQKGFASGVEQIILGAGPVLEAFGNAKTAHNNNSSRLGKFIQVNYQESGTVRGAYVEKYLLEKSRLVYQEHNERNYHVFYYLLAGSSEDERAAFHLKKPEEYHYLSQDCFTVEGEDLKHDFERLQLAMEMVGFLPSTRKQIFSLLSAILHLGNICYKRKTYRDDSIDICNPEVLPVVSELLEVKEEMLFEALTTRKTVTVGEKLIVPYKLSEAGTVRDSMAKSLYSALFDWIVFRINHALLNMKDLEDTTMVLSIGVLDIFGFEDFENNSFEQFCINFANERLQHYFNQHIFKLEQEEYRAEGISWRNIDYSDNTDCINLISKKPTALFHLLDEECNFPQATNQTLLDKFKRQHEGNCYIEFPAVMEPAFIIRHYAGKVKYGVKDFREKNTDHMRPDIVALLKSSKNAFICGLIGIDPSATFRWAVLRAYFRALVAFREAGRRHTRNKNYKSKPVLPKVQRTISFIYVQYSTVVLYYEHHQLSPTSHLQHLLNVKSLKYLSNLTLHDRITKSLLHLHKKKKPPSISAQFQASLNKLMETLGQSEPYFVKCIRSNAEKLPVRFNDNLVLRQLRYTGMLETVRIRQSGYNIKYNFKDFVHHFCVLLPEGSSATRAGIQGCLDRLDLQPDGYQVGKTMVFLREAERQQLQALLHSEVLRLIVMLQRRFRARLERRHFVRMREAAICIQRAWRSWLQRRCTAALVIQTAWRCHRARDDYLRLYCAVVRLQAFGRGFLARQREQRLTEEQQQEKLLQPQNGQVSLSPDEEEEEEEEEEPTERIMGLDLSTWQDRSYQQRQRSLSSDDAAIREEAEGGEHAATKEDSSTKTTRSKRESRRMRELEQAKFSLELLKVRATSGGASSPSEERRWSVELVAPATPTLCSPQGTPDSQSSKGSFELLSMDEVAPKATEEVTDSEDPCSPVSSVFEPNEEVVSASPPPEEPRAAGVSDAPAQPGSQGRADMDLAAAPPPPHIRPKSRTTSRPFTSLLVRAAPPSPVVLLRSLNRVEEHNGHIFKSTQYSIPTYCEYCSSLIWMMDRACVCKCDKKVSPPYCFGVEVSRLTNDERTVPLVVEKLINYIEMHGLYTEGIYRKSGSTNKIRELKQGLDTDVDSMNLDDYNIHVIASVFKQWLRDLPNPLMTFELYEEFIRAMGLQDKKEMLRGVYSVIDQLSRTHLNTLERLIFHLVRIALQEETNRMSANALAIVFAPCILRCPDTIDPLQSVQDISKTTACVELIICEQMNKYRVRLKDISTLEFAENKAKCRLTLIRRSMVRANNMTNNPPVVRTPSVLYLPWFSSFISFPNHHPLVTSSWHGSLDCLISSYINIFLFVICKA</sequence>
<organism evidence="25 26">
    <name type="scientific">Scophthalmus maximus</name>
    <name type="common">Turbot</name>
    <name type="synonym">Psetta maxima</name>
    <dbReference type="NCBI Taxonomy" id="52904"/>
    <lineage>
        <taxon>Eukaryota</taxon>
        <taxon>Metazoa</taxon>
        <taxon>Chordata</taxon>
        <taxon>Craniata</taxon>
        <taxon>Vertebrata</taxon>
        <taxon>Euteleostomi</taxon>
        <taxon>Actinopterygii</taxon>
        <taxon>Neopterygii</taxon>
        <taxon>Teleostei</taxon>
        <taxon>Neoteleostei</taxon>
        <taxon>Acanthomorphata</taxon>
        <taxon>Carangaria</taxon>
        <taxon>Pleuronectiformes</taxon>
        <taxon>Pleuronectoidei</taxon>
        <taxon>Scophthalmidae</taxon>
        <taxon>Scophthalmus</taxon>
    </lineage>
</organism>
<dbReference type="GO" id="GO:0005096">
    <property type="term" value="F:GTPase activator activity"/>
    <property type="evidence" value="ECO:0007669"/>
    <property type="project" value="UniProtKB-KW"/>
</dbReference>
<dbReference type="Pfam" id="PF00788">
    <property type="entry name" value="RA"/>
    <property type="match status" value="1"/>
</dbReference>
<dbReference type="GO" id="GO:0051015">
    <property type="term" value="F:actin filament binding"/>
    <property type="evidence" value="ECO:0007669"/>
    <property type="project" value="TreeGrafter"/>
</dbReference>
<dbReference type="InterPro" id="IPR000159">
    <property type="entry name" value="RA_dom"/>
</dbReference>
<feature type="region of interest" description="Actin-binding" evidence="20">
    <location>
        <begin position="804"/>
        <end position="826"/>
    </location>
</feature>
<comment type="function">
    <text evidence="19">Myosins are actin-based motor molecules with ATPase activity. Unconventional myosins serve in intracellular movements. Regulates Rho by stimulating it's GTPase activity in neurons. Required for the regulation of neurite branching and motor neuron axon guidance.</text>
</comment>
<dbReference type="Proteomes" id="UP000694558">
    <property type="component" value="Chromosome 5"/>
</dbReference>
<evidence type="ECO:0000256" key="13">
    <source>
        <dbReference type="ARBA" id="ARBA00023054"/>
    </source>
</evidence>
<evidence type="ECO:0000256" key="18">
    <source>
        <dbReference type="ARBA" id="ARBA00034103"/>
    </source>
</evidence>
<keyword evidence="6" id="KW-0812">Transmembrane</keyword>
<evidence type="ECO:0000259" key="22">
    <source>
        <dbReference type="PROSITE" id="PS50200"/>
    </source>
</evidence>
<dbReference type="GO" id="GO:0016020">
    <property type="term" value="C:membrane"/>
    <property type="evidence" value="ECO:0007669"/>
    <property type="project" value="UniProtKB-SubCell"/>
</dbReference>
<keyword evidence="10 20" id="KW-0067">ATP-binding</keyword>
<name>A0A8D3C7F4_SCOMX</name>
<evidence type="ECO:0000256" key="8">
    <source>
        <dbReference type="ARBA" id="ARBA00022741"/>
    </source>
</evidence>
<dbReference type="SUPFAM" id="SSF48350">
    <property type="entry name" value="GTPase activation domain, GAP"/>
    <property type="match status" value="1"/>
</dbReference>
<dbReference type="FunFam" id="3.40.850.10:FF:000013">
    <property type="entry name" value="unconventional myosin-IXa isoform X1"/>
    <property type="match status" value="1"/>
</dbReference>
<dbReference type="InterPro" id="IPR046990">
    <property type="entry name" value="RhoGAP_myosin_IX"/>
</dbReference>
<dbReference type="InterPro" id="IPR027417">
    <property type="entry name" value="P-loop_NTPase"/>
</dbReference>
<dbReference type="SMART" id="SM00015">
    <property type="entry name" value="IQ"/>
    <property type="match status" value="4"/>
</dbReference>
<evidence type="ECO:0000256" key="17">
    <source>
        <dbReference type="ARBA" id="ARBA00023203"/>
    </source>
</evidence>
<evidence type="ECO:0000256" key="11">
    <source>
        <dbReference type="ARBA" id="ARBA00022989"/>
    </source>
</evidence>
<dbReference type="FunFam" id="1.20.58.530:FF:000005">
    <property type="entry name" value="unconventional myosin-IXa isoform X1"/>
    <property type="match status" value="1"/>
</dbReference>
<dbReference type="SUPFAM" id="SSF52540">
    <property type="entry name" value="P-loop containing nucleoside triphosphate hydrolases"/>
    <property type="match status" value="1"/>
</dbReference>
<dbReference type="InterPro" id="IPR001609">
    <property type="entry name" value="Myosin_head_motor_dom-like"/>
</dbReference>
<evidence type="ECO:0000256" key="7">
    <source>
        <dbReference type="ARBA" id="ARBA00022737"/>
    </source>
</evidence>
<dbReference type="SMART" id="SM00324">
    <property type="entry name" value="RhoGAP"/>
    <property type="match status" value="1"/>
</dbReference>
<comment type="similarity">
    <text evidence="20">Belongs to the TRAFAC class myosin-kinesin ATPase superfamily. Myosin family.</text>
</comment>
<keyword evidence="9" id="KW-0479">Metal-binding</keyword>
<dbReference type="Gene3D" id="1.10.555.10">
    <property type="entry name" value="Rho GTPase activation protein"/>
    <property type="match status" value="1"/>
</dbReference>
<dbReference type="GO" id="GO:0045202">
    <property type="term" value="C:synapse"/>
    <property type="evidence" value="ECO:0007669"/>
    <property type="project" value="UniProtKB-SubCell"/>
</dbReference>
<dbReference type="Pfam" id="PF00612">
    <property type="entry name" value="IQ"/>
    <property type="match status" value="3"/>
</dbReference>
<evidence type="ECO:0000256" key="15">
    <source>
        <dbReference type="ARBA" id="ARBA00023136"/>
    </source>
</evidence>
<dbReference type="FunFam" id="1.10.10.820:FF:000003">
    <property type="entry name" value="unconventional myosin-IXa isoform X1"/>
    <property type="match status" value="1"/>
</dbReference>
<keyword evidence="5" id="KW-0963">Cytoplasm</keyword>
<dbReference type="GO" id="GO:0035556">
    <property type="term" value="P:intracellular signal transduction"/>
    <property type="evidence" value="ECO:0007669"/>
    <property type="project" value="InterPro"/>
</dbReference>
<dbReference type="SMART" id="SM00314">
    <property type="entry name" value="RA"/>
    <property type="match status" value="1"/>
</dbReference>
<reference evidence="25" key="2">
    <citation type="submission" date="2025-08" db="UniProtKB">
        <authorList>
            <consortium name="Ensembl"/>
        </authorList>
    </citation>
    <scope>IDENTIFICATION</scope>
</reference>
<dbReference type="Gene3D" id="1.10.10.820">
    <property type="match status" value="1"/>
</dbReference>
<evidence type="ECO:0000256" key="9">
    <source>
        <dbReference type="ARBA" id="ARBA00022771"/>
    </source>
</evidence>
<keyword evidence="4" id="KW-0343">GTPase activation</keyword>
<evidence type="ECO:0000259" key="23">
    <source>
        <dbReference type="PROSITE" id="PS50238"/>
    </source>
</evidence>
<dbReference type="InterPro" id="IPR008936">
    <property type="entry name" value="Rho_GTPase_activation_prot"/>
</dbReference>
<evidence type="ECO:0000256" key="3">
    <source>
        <dbReference type="ARBA" id="ARBA00004624"/>
    </source>
</evidence>
<feature type="domain" description="Myosin motor" evidence="24">
    <location>
        <begin position="158"/>
        <end position="922"/>
    </location>
</feature>
<dbReference type="InterPro" id="IPR046349">
    <property type="entry name" value="C1-like_sf"/>
</dbReference>
<keyword evidence="9" id="KW-0862">Zinc</keyword>
<evidence type="ECO:0000256" key="12">
    <source>
        <dbReference type="ARBA" id="ARBA00023018"/>
    </source>
</evidence>
<dbReference type="FunFam" id="1.20.58.530:FF:000009">
    <property type="entry name" value="unconventional myosin-IXb isoform X1"/>
    <property type="match status" value="1"/>
</dbReference>
<feature type="region of interest" description="Disordered" evidence="21">
    <location>
        <begin position="1079"/>
        <end position="1106"/>
    </location>
</feature>
<keyword evidence="17 20" id="KW-0009">Actin-binding</keyword>
<evidence type="ECO:0000256" key="21">
    <source>
        <dbReference type="SAM" id="MobiDB-lite"/>
    </source>
</evidence>
<dbReference type="GO" id="GO:0008270">
    <property type="term" value="F:zinc ion binding"/>
    <property type="evidence" value="ECO:0007669"/>
    <property type="project" value="UniProtKB-KW"/>
</dbReference>
<dbReference type="CDD" id="cd04377">
    <property type="entry name" value="RhoGAP_myosin_IX"/>
    <property type="match status" value="1"/>
</dbReference>
<dbReference type="PANTHER" id="PTHR46184:SF3">
    <property type="entry name" value="UNCONVENTIONAL MYOSIN-IXA"/>
    <property type="match status" value="1"/>
</dbReference>
<evidence type="ECO:0000256" key="1">
    <source>
        <dbReference type="ARBA" id="ARBA00004167"/>
    </source>
</evidence>
<feature type="compositionally biased region" description="Acidic residues" evidence="21">
    <location>
        <begin position="1033"/>
        <end position="1045"/>
    </location>
</feature>
<feature type="compositionally biased region" description="Polar residues" evidence="21">
    <location>
        <begin position="1148"/>
        <end position="1163"/>
    </location>
</feature>
<feature type="compositionally biased region" description="Basic and acidic residues" evidence="21">
    <location>
        <begin position="1079"/>
        <end position="1093"/>
    </location>
</feature>
<keyword evidence="16 20" id="KW-0505">Motor protein</keyword>
<dbReference type="SUPFAM" id="SSF57889">
    <property type="entry name" value="Cysteine-rich domain"/>
    <property type="match status" value="1"/>
</dbReference>
<dbReference type="SMART" id="SM00242">
    <property type="entry name" value="MYSc"/>
    <property type="match status" value="1"/>
</dbReference>
<comment type="subcellular location">
    <subcellularLocation>
        <location evidence="3">Cell projection</location>
        <location evidence="3">Growth cone</location>
    </subcellularLocation>
    <subcellularLocation>
        <location evidence="2">Cytoplasm</location>
    </subcellularLocation>
    <subcellularLocation>
        <location evidence="1">Membrane</location>
        <topology evidence="1">Single-pass membrane protein</topology>
    </subcellularLocation>
    <subcellularLocation>
        <location evidence="18">Synapse</location>
    </subcellularLocation>
</comment>
<dbReference type="Gene3D" id="1.20.5.190">
    <property type="match status" value="2"/>
</dbReference>
<evidence type="ECO:0000259" key="24">
    <source>
        <dbReference type="PROSITE" id="PS51456"/>
    </source>
</evidence>
<evidence type="ECO:0000256" key="4">
    <source>
        <dbReference type="ARBA" id="ARBA00022468"/>
    </source>
</evidence>
<dbReference type="FunFam" id="3.40.850.10:FF:000008">
    <property type="entry name" value="Putative unconventional myosin-IXa"/>
    <property type="match status" value="1"/>
</dbReference>
<feature type="region of interest" description="Disordered" evidence="21">
    <location>
        <begin position="1014"/>
        <end position="1055"/>
    </location>
</feature>
<reference evidence="25" key="1">
    <citation type="submission" date="2023-05" db="EMBL/GenBank/DDBJ databases">
        <title>High-quality long-read genome of Scophthalmus maximus.</title>
        <authorList>
            <person name="Lien S."/>
            <person name="Martinez P."/>
        </authorList>
    </citation>
    <scope>NUCLEOTIDE SEQUENCE [LARGE SCALE GENOMIC DNA]</scope>
</reference>
<dbReference type="InterPro" id="IPR046987">
    <property type="entry name" value="Myo9"/>
</dbReference>
<dbReference type="Pfam" id="PF00620">
    <property type="entry name" value="RhoGAP"/>
    <property type="match status" value="1"/>
</dbReference>
<dbReference type="PROSITE" id="PS50238">
    <property type="entry name" value="RHOGAP"/>
    <property type="match status" value="1"/>
</dbReference>
<protein>
    <submittedName>
        <fullName evidence="25">Myosin IXA</fullName>
    </submittedName>
</protein>
<dbReference type="GO" id="GO:0005884">
    <property type="term" value="C:actin filament"/>
    <property type="evidence" value="ECO:0007669"/>
    <property type="project" value="TreeGrafter"/>
</dbReference>
<evidence type="ECO:0000256" key="10">
    <source>
        <dbReference type="ARBA" id="ARBA00022840"/>
    </source>
</evidence>
<feature type="domain" description="Ras-associating" evidence="22">
    <location>
        <begin position="22"/>
        <end position="122"/>
    </location>
</feature>
<dbReference type="Gene3D" id="1.20.58.530">
    <property type="match status" value="2"/>
</dbReference>
<dbReference type="PROSITE" id="PS50200">
    <property type="entry name" value="RA"/>
    <property type="match status" value="1"/>
</dbReference>
<gene>
    <name evidence="25" type="primary">MYO9A</name>
</gene>
<evidence type="ECO:0000313" key="25">
    <source>
        <dbReference type="Ensembl" id="ENSSMAP00000043212.1"/>
    </source>
</evidence>
<proteinExistence type="inferred from homology"/>
<dbReference type="PROSITE" id="PS50096">
    <property type="entry name" value="IQ"/>
    <property type="match status" value="2"/>
</dbReference>
<dbReference type="InterPro" id="IPR000048">
    <property type="entry name" value="IQ_motif_EF-hand-BS"/>
</dbReference>
<evidence type="ECO:0000256" key="5">
    <source>
        <dbReference type="ARBA" id="ARBA00022490"/>
    </source>
</evidence>
<dbReference type="GO" id="GO:0045198">
    <property type="term" value="P:establishment of epithelial cell apical/basal polarity"/>
    <property type="evidence" value="ECO:0007669"/>
    <property type="project" value="TreeGrafter"/>
</dbReference>
<dbReference type="Gene3D" id="3.40.850.10">
    <property type="entry name" value="Kinesin motor domain"/>
    <property type="match status" value="2"/>
</dbReference>
<dbReference type="FunFam" id="1.20.120.720:FF:000003">
    <property type="entry name" value="Putative unconventional myosin-IXa"/>
    <property type="match status" value="1"/>
</dbReference>
<dbReference type="Ensembl" id="ENSSMAT00000070690.1">
    <property type="protein sequence ID" value="ENSSMAP00000043212.1"/>
    <property type="gene ID" value="ENSSMAG00000010256.2"/>
</dbReference>
<dbReference type="GO" id="GO:0044295">
    <property type="term" value="C:axonal growth cone"/>
    <property type="evidence" value="ECO:0007669"/>
    <property type="project" value="TreeGrafter"/>
</dbReference>
<dbReference type="GeneTree" id="ENSGT00940000154905"/>
<evidence type="ECO:0000256" key="20">
    <source>
        <dbReference type="PROSITE-ProRule" id="PRU00782"/>
    </source>
</evidence>
<dbReference type="InterPro" id="IPR000198">
    <property type="entry name" value="RhoGAP_dom"/>
</dbReference>
<feature type="region of interest" description="Disordered" evidence="21">
    <location>
        <begin position="1175"/>
        <end position="1249"/>
    </location>
</feature>
<feature type="binding site" evidence="20">
    <location>
        <begin position="251"/>
        <end position="258"/>
    </location>
    <ligand>
        <name>ATP</name>
        <dbReference type="ChEBI" id="CHEBI:30616"/>
    </ligand>
</feature>
<evidence type="ECO:0000256" key="6">
    <source>
        <dbReference type="ARBA" id="ARBA00022692"/>
    </source>
</evidence>